<dbReference type="Proteomes" id="UP001175227">
    <property type="component" value="Unassembled WGS sequence"/>
</dbReference>
<keyword evidence="1" id="KW-0472">Membrane</keyword>
<dbReference type="AlphaFoldDB" id="A0AA39UBD7"/>
<feature type="transmembrane region" description="Helical" evidence="1">
    <location>
        <begin position="52"/>
        <end position="71"/>
    </location>
</feature>
<comment type="caution">
    <text evidence="2">The sequence shown here is derived from an EMBL/GenBank/DDBJ whole genome shotgun (WGS) entry which is preliminary data.</text>
</comment>
<reference evidence="2" key="1">
    <citation type="submission" date="2023-06" db="EMBL/GenBank/DDBJ databases">
        <authorList>
            <consortium name="Lawrence Berkeley National Laboratory"/>
            <person name="Ahrendt S."/>
            <person name="Sahu N."/>
            <person name="Indic B."/>
            <person name="Wong-Bajracharya J."/>
            <person name="Merenyi Z."/>
            <person name="Ke H.-M."/>
            <person name="Monk M."/>
            <person name="Kocsube S."/>
            <person name="Drula E."/>
            <person name="Lipzen A."/>
            <person name="Balint B."/>
            <person name="Henrissat B."/>
            <person name="Andreopoulos B."/>
            <person name="Martin F.M."/>
            <person name="Harder C.B."/>
            <person name="Rigling D."/>
            <person name="Ford K.L."/>
            <person name="Foster G.D."/>
            <person name="Pangilinan J."/>
            <person name="Papanicolaou A."/>
            <person name="Barry K."/>
            <person name="LaButti K."/>
            <person name="Viragh M."/>
            <person name="Koriabine M."/>
            <person name="Yan M."/>
            <person name="Riley R."/>
            <person name="Champramary S."/>
            <person name="Plett K.L."/>
            <person name="Tsai I.J."/>
            <person name="Slot J."/>
            <person name="Sipos G."/>
            <person name="Plett J."/>
            <person name="Nagy L.G."/>
            <person name="Grigoriev I.V."/>
        </authorList>
    </citation>
    <scope>NUCLEOTIDE SEQUENCE</scope>
    <source>
        <strain evidence="2">ICMP 16352</strain>
    </source>
</reference>
<name>A0AA39UBD7_9AGAR</name>
<protein>
    <submittedName>
        <fullName evidence="2">Uncharacterized protein</fullName>
    </submittedName>
</protein>
<keyword evidence="1" id="KW-1133">Transmembrane helix</keyword>
<keyword evidence="3" id="KW-1185">Reference proteome</keyword>
<dbReference type="EMBL" id="JAUEPR010000010">
    <property type="protein sequence ID" value="KAK0480298.1"/>
    <property type="molecule type" value="Genomic_DNA"/>
</dbReference>
<organism evidence="2 3">
    <name type="scientific">Armillaria novae-zelandiae</name>
    <dbReference type="NCBI Taxonomy" id="153914"/>
    <lineage>
        <taxon>Eukaryota</taxon>
        <taxon>Fungi</taxon>
        <taxon>Dikarya</taxon>
        <taxon>Basidiomycota</taxon>
        <taxon>Agaricomycotina</taxon>
        <taxon>Agaricomycetes</taxon>
        <taxon>Agaricomycetidae</taxon>
        <taxon>Agaricales</taxon>
        <taxon>Marasmiineae</taxon>
        <taxon>Physalacriaceae</taxon>
        <taxon>Armillaria</taxon>
    </lineage>
</organism>
<evidence type="ECO:0000313" key="2">
    <source>
        <dbReference type="EMBL" id="KAK0480298.1"/>
    </source>
</evidence>
<sequence length="72" mass="8016">MPSLWRTFLPPSIWLTSFVVHGSNGALRVALDVSYASFGPKHVHHRRLRIKLGSVGTSICLLFASFFNSIFA</sequence>
<evidence type="ECO:0000256" key="1">
    <source>
        <dbReference type="SAM" id="Phobius"/>
    </source>
</evidence>
<gene>
    <name evidence="2" type="ORF">IW261DRAFT_125946</name>
</gene>
<accession>A0AA39UBD7</accession>
<keyword evidence="1" id="KW-0812">Transmembrane</keyword>
<evidence type="ECO:0000313" key="3">
    <source>
        <dbReference type="Proteomes" id="UP001175227"/>
    </source>
</evidence>
<proteinExistence type="predicted"/>